<dbReference type="InterPro" id="IPR037241">
    <property type="entry name" value="E2F-DP_heterodim"/>
</dbReference>
<keyword evidence="4 5" id="KW-0804">Transcription</keyword>
<dbReference type="GeneTree" id="ENSGT00940000155115"/>
<evidence type="ECO:0000256" key="7">
    <source>
        <dbReference type="SAM" id="MobiDB-lite"/>
    </source>
</evidence>
<evidence type="ECO:0000256" key="5">
    <source>
        <dbReference type="RuleBase" id="RU003796"/>
    </source>
</evidence>
<evidence type="ECO:0000313" key="10">
    <source>
        <dbReference type="Proteomes" id="UP000694546"/>
    </source>
</evidence>
<feature type="domain" description="E2F/DP family winged-helix DNA-binding" evidence="8">
    <location>
        <begin position="24"/>
        <end position="88"/>
    </location>
</feature>
<keyword evidence="6" id="KW-0175">Coiled coil</keyword>
<dbReference type="PANTHER" id="PTHR12081">
    <property type="entry name" value="TRANSCRIPTION FACTOR E2F"/>
    <property type="match status" value="1"/>
</dbReference>
<organism evidence="9 10">
    <name type="scientific">Gadus morhua</name>
    <name type="common">Atlantic cod</name>
    <dbReference type="NCBI Taxonomy" id="8049"/>
    <lineage>
        <taxon>Eukaryota</taxon>
        <taxon>Metazoa</taxon>
        <taxon>Chordata</taxon>
        <taxon>Craniata</taxon>
        <taxon>Vertebrata</taxon>
        <taxon>Euteleostomi</taxon>
        <taxon>Actinopterygii</taxon>
        <taxon>Neopterygii</taxon>
        <taxon>Teleostei</taxon>
        <taxon>Neoteleostei</taxon>
        <taxon>Acanthomorphata</taxon>
        <taxon>Zeiogadaria</taxon>
        <taxon>Gadariae</taxon>
        <taxon>Gadiformes</taxon>
        <taxon>Gadoidei</taxon>
        <taxon>Gadidae</taxon>
        <taxon>Gadus</taxon>
    </lineage>
</organism>
<comment type="subcellular location">
    <subcellularLocation>
        <location evidence="5">Nucleus</location>
    </subcellularLocation>
</comment>
<dbReference type="PANTHER" id="PTHR12081:SF18">
    <property type="entry name" value="TRANSCRIPTION FACTOR E2F2-RELATED"/>
    <property type="match status" value="1"/>
</dbReference>
<protein>
    <recommendedName>
        <fullName evidence="8">E2F/DP family winged-helix DNA-binding domain-containing protein</fullName>
    </recommendedName>
</protein>
<reference evidence="9" key="1">
    <citation type="submission" date="2025-08" db="UniProtKB">
        <authorList>
            <consortium name="Ensembl"/>
        </authorList>
    </citation>
    <scope>IDENTIFICATION</scope>
</reference>
<keyword evidence="10" id="KW-1185">Reference proteome</keyword>
<dbReference type="GO" id="GO:0090575">
    <property type="term" value="C:RNA polymerase II transcription regulator complex"/>
    <property type="evidence" value="ECO:0007669"/>
    <property type="project" value="TreeGrafter"/>
</dbReference>
<reference evidence="9" key="2">
    <citation type="submission" date="2025-09" db="UniProtKB">
        <authorList>
            <consortium name="Ensembl"/>
        </authorList>
    </citation>
    <scope>IDENTIFICATION</scope>
</reference>
<sequence length="238" mass="26357">MSYMSSLFITIVTIFLMSSILQARRNSALFRRTRALWAMVEGSAEGILDMNKAWMSLGVRIRSVLDITNVLMGAGVLFRTSKMFIGPGDLGCTRRGPDLKAKLGREVQILEDAEKKLDELIETALEHVDHILREQTVIVVKAPAETVLEVPHPAESIQLFLKSSQGPIDVYLSSEDHSPFDVPEDPQDDDDDDEPTDCSDDDGPMEHTQTPSFLSMSSTGESHTAIWSLDYGMSAIII</sequence>
<dbReference type="GO" id="GO:0000978">
    <property type="term" value="F:RNA polymerase II cis-regulatory region sequence-specific DNA binding"/>
    <property type="evidence" value="ECO:0007669"/>
    <property type="project" value="InterPro"/>
</dbReference>
<evidence type="ECO:0000256" key="3">
    <source>
        <dbReference type="ARBA" id="ARBA00023125"/>
    </source>
</evidence>
<dbReference type="Proteomes" id="UP000694546">
    <property type="component" value="Chromosome 22"/>
</dbReference>
<dbReference type="GO" id="GO:0046983">
    <property type="term" value="F:protein dimerization activity"/>
    <property type="evidence" value="ECO:0007669"/>
    <property type="project" value="InterPro"/>
</dbReference>
<feature type="compositionally biased region" description="Acidic residues" evidence="7">
    <location>
        <begin position="182"/>
        <end position="203"/>
    </location>
</feature>
<proteinExistence type="inferred from homology"/>
<evidence type="ECO:0000256" key="2">
    <source>
        <dbReference type="ARBA" id="ARBA00023015"/>
    </source>
</evidence>
<evidence type="ECO:0000256" key="6">
    <source>
        <dbReference type="SAM" id="Coils"/>
    </source>
</evidence>
<feature type="coiled-coil region" evidence="6">
    <location>
        <begin position="103"/>
        <end position="130"/>
    </location>
</feature>
<dbReference type="InterPro" id="IPR003316">
    <property type="entry name" value="E2F_WHTH_DNA-bd_dom"/>
</dbReference>
<evidence type="ECO:0000256" key="1">
    <source>
        <dbReference type="ARBA" id="ARBA00010940"/>
    </source>
</evidence>
<name>A0A8C5A6H6_GADMO</name>
<dbReference type="SUPFAM" id="SSF144074">
    <property type="entry name" value="E2F-DP heterodimerization region"/>
    <property type="match status" value="1"/>
</dbReference>
<keyword evidence="3 5" id="KW-0238">DNA-binding</keyword>
<evidence type="ECO:0000256" key="4">
    <source>
        <dbReference type="ARBA" id="ARBA00023163"/>
    </source>
</evidence>
<comment type="similarity">
    <text evidence="1 5">Belongs to the E2F/DP family.</text>
</comment>
<evidence type="ECO:0000259" key="8">
    <source>
        <dbReference type="SMART" id="SM01372"/>
    </source>
</evidence>
<dbReference type="Ensembl" id="ENSGMOT00000029848.1">
    <property type="protein sequence ID" value="ENSGMOP00000026829.1"/>
    <property type="gene ID" value="ENSGMOG00000030682.1"/>
</dbReference>
<dbReference type="Gene3D" id="6.10.250.540">
    <property type="match status" value="1"/>
</dbReference>
<dbReference type="Pfam" id="PF16421">
    <property type="entry name" value="E2F_CC-MB"/>
    <property type="match status" value="1"/>
</dbReference>
<dbReference type="SMART" id="SM01372">
    <property type="entry name" value="E2F_TDP"/>
    <property type="match status" value="1"/>
</dbReference>
<dbReference type="Pfam" id="PF02319">
    <property type="entry name" value="WHD_E2F_TDP"/>
    <property type="match status" value="1"/>
</dbReference>
<evidence type="ECO:0000313" key="9">
    <source>
        <dbReference type="Ensembl" id="ENSGMOP00000026829.1"/>
    </source>
</evidence>
<gene>
    <name evidence="9" type="primary">e2f3</name>
</gene>
<feature type="compositionally biased region" description="Polar residues" evidence="7">
    <location>
        <begin position="207"/>
        <end position="218"/>
    </location>
</feature>
<keyword evidence="5" id="KW-0539">Nucleus</keyword>
<dbReference type="AlphaFoldDB" id="A0A8C5A6H6"/>
<dbReference type="InterPro" id="IPR015633">
    <property type="entry name" value="E2F"/>
</dbReference>
<accession>A0A8C5A6H6</accession>
<feature type="region of interest" description="Disordered" evidence="7">
    <location>
        <begin position="172"/>
        <end position="218"/>
    </location>
</feature>
<keyword evidence="2 5" id="KW-0805">Transcription regulation</keyword>
<dbReference type="InterPro" id="IPR032198">
    <property type="entry name" value="E2F_CC-MB"/>
</dbReference>
<dbReference type="GO" id="GO:0000981">
    <property type="term" value="F:DNA-binding transcription factor activity, RNA polymerase II-specific"/>
    <property type="evidence" value="ECO:0007669"/>
    <property type="project" value="TreeGrafter"/>
</dbReference>